<gene>
    <name evidence="1" type="ORF">rCG_30130</name>
</gene>
<organism evidence="1 2">
    <name type="scientific">Rattus norvegicus</name>
    <name type="common">Rat</name>
    <dbReference type="NCBI Taxonomy" id="10116"/>
    <lineage>
        <taxon>Eukaryota</taxon>
        <taxon>Metazoa</taxon>
        <taxon>Chordata</taxon>
        <taxon>Craniata</taxon>
        <taxon>Vertebrata</taxon>
        <taxon>Euteleostomi</taxon>
        <taxon>Mammalia</taxon>
        <taxon>Eutheria</taxon>
        <taxon>Euarchontoglires</taxon>
        <taxon>Glires</taxon>
        <taxon>Rodentia</taxon>
        <taxon>Myomorpha</taxon>
        <taxon>Muroidea</taxon>
        <taxon>Muridae</taxon>
        <taxon>Murinae</taxon>
        <taxon>Rattus</taxon>
    </lineage>
</organism>
<dbReference type="EMBL" id="CH473964">
    <property type="protein sequence ID" value="EDM01437.1"/>
    <property type="molecule type" value="Genomic_DNA"/>
</dbReference>
<sequence>MPPSMKKHLLAIKSQLMTAFGKKPVFTEMQKGSRISQCV</sequence>
<name>A6IN02_RAT</name>
<proteinExistence type="predicted"/>
<accession>A6IN02</accession>
<reference evidence="1 2" key="1">
    <citation type="submission" date="2005-09" db="EMBL/GenBank/DDBJ databases">
        <authorList>
            <person name="Mural R.J."/>
            <person name="Li P.W."/>
            <person name="Adams M.D."/>
            <person name="Amanatides P.G."/>
            <person name="Baden-Tillson H."/>
            <person name="Barnstead M."/>
            <person name="Chin S.H."/>
            <person name="Dew I."/>
            <person name="Evans C.A."/>
            <person name="Ferriera S."/>
            <person name="Flanigan M."/>
            <person name="Fosler C."/>
            <person name="Glodek A."/>
            <person name="Gu Z."/>
            <person name="Holt R.A."/>
            <person name="Jennings D."/>
            <person name="Kraft C.L."/>
            <person name="Lu F."/>
            <person name="Nguyen T."/>
            <person name="Nusskern D.R."/>
            <person name="Pfannkoch C.M."/>
            <person name="Sitter C."/>
            <person name="Sutton G.G."/>
            <person name="Venter J.C."/>
            <person name="Wang Z."/>
            <person name="Woodage T."/>
            <person name="Zheng X.H."/>
            <person name="Zhong F."/>
        </authorList>
    </citation>
    <scope>NUCLEOTIDE SEQUENCE [LARGE SCALE GENOMIC DNA]</scope>
    <source>
        <strain>BN</strain>
        <strain evidence="2">Sprague-Dawley</strain>
    </source>
</reference>
<evidence type="ECO:0000313" key="2">
    <source>
        <dbReference type="Proteomes" id="UP000234681"/>
    </source>
</evidence>
<dbReference type="Proteomes" id="UP000234681">
    <property type="component" value="Chromosome 4"/>
</dbReference>
<protein>
    <submittedName>
        <fullName evidence="1">RCG30130</fullName>
    </submittedName>
</protein>
<dbReference type="AlphaFoldDB" id="A6IN02"/>
<evidence type="ECO:0000313" key="1">
    <source>
        <dbReference type="EMBL" id="EDM01437.1"/>
    </source>
</evidence>